<dbReference type="Proteomes" id="UP001236569">
    <property type="component" value="Unassembled WGS sequence"/>
</dbReference>
<proteinExistence type="predicted"/>
<organism evidence="1 2">
    <name type="scientific">Flectobacillus longus</name>
    <dbReference type="NCBI Taxonomy" id="2984207"/>
    <lineage>
        <taxon>Bacteria</taxon>
        <taxon>Pseudomonadati</taxon>
        <taxon>Bacteroidota</taxon>
        <taxon>Cytophagia</taxon>
        <taxon>Cytophagales</taxon>
        <taxon>Flectobacillaceae</taxon>
        <taxon>Flectobacillus</taxon>
    </lineage>
</organism>
<reference evidence="1 2" key="1">
    <citation type="submission" date="2023-05" db="EMBL/GenBank/DDBJ databases">
        <title>Novel species of genus Flectobacillus isolated from stream in China.</title>
        <authorList>
            <person name="Lu H."/>
        </authorList>
    </citation>
    <scope>NUCLEOTIDE SEQUENCE [LARGE SCALE GENOMIC DNA]</scope>
    <source>
        <strain evidence="1 2">DC10W</strain>
    </source>
</reference>
<sequence>MRQLTGLILLLLLSFTSFTQYRPPFKQYTSIEFGGGVSSYYGDLAPMSQFVNSTANSLRWTATIGLSRQMTRQIEIGLNLSWIALGADDYYSNNLSDFLRNLHFRNNVKEATLQGRWTPFNKASSPQKRAIFEPYIGIGVGAFLHNPQAKLPVSMGNEWVDLKPLITEGQGSPNYPDIKEYKSWGINVPISLGLKTKLTKNLDLIAELSYRMLFFDYIDDVSGVYAQPIVVYNQFTEPTRSIGIAMSQRTTESIAAATGKDRLAKLNTFVNDPTGIAISQNQSINSPRGTVDGNDSYATFTLKLRYIFIPGIQCPKLY</sequence>
<name>A0ABT6YUX9_9BACT</name>
<dbReference type="EMBL" id="JASHID010000029">
    <property type="protein sequence ID" value="MDI9867381.1"/>
    <property type="molecule type" value="Genomic_DNA"/>
</dbReference>
<evidence type="ECO:0008006" key="3">
    <source>
        <dbReference type="Google" id="ProtNLM"/>
    </source>
</evidence>
<comment type="caution">
    <text evidence="1">The sequence shown here is derived from an EMBL/GenBank/DDBJ whole genome shotgun (WGS) entry which is preliminary data.</text>
</comment>
<dbReference type="RefSeq" id="WP_283372036.1">
    <property type="nucleotide sequence ID" value="NZ_JASHID010000029.1"/>
</dbReference>
<accession>A0ABT6YUX9</accession>
<evidence type="ECO:0000313" key="2">
    <source>
        <dbReference type="Proteomes" id="UP001236569"/>
    </source>
</evidence>
<keyword evidence="2" id="KW-1185">Reference proteome</keyword>
<evidence type="ECO:0000313" key="1">
    <source>
        <dbReference type="EMBL" id="MDI9867381.1"/>
    </source>
</evidence>
<gene>
    <name evidence="1" type="ORF">QM480_23765</name>
</gene>
<protein>
    <recommendedName>
        <fullName evidence="3">Outer membrane protein beta-barrel domain-containing protein</fullName>
    </recommendedName>
</protein>